<sequence length="373" mass="42722">MWILHSTSEPKYRRSNRIIFNVFFSVDYSFERIQLLKFEIRDYSVGSSVKNTVSNLIGTCVFNLGELIGTFGVKLQVALKRLNQSFLSTKTSIVAKSNGQLRVVPQGLYRGWAIVSARLPEKSLPVILQFSGKNLKKKNKFFDETSVFFVIHKLENDSKKKEIYRSEVIKNHSHPIWRPFNLHLRKIADHRNRDEMNKTGLIGSFLTTYAKMKYGPGEENVYNLINQKKMSKKGYLKSGTMQLIKFCDVSIYSFLDYITSGTQLHLAVAVDFSSELNICNVNDIRTFDVDFECTLRGVVNILRNYNPSKSFPTFGLGARIPPLYNNSDVFHLNFDVEPYCNGIEGILEAYRNARRSVMLSDRAEYLPVVNAVA</sequence>
<dbReference type="InterPro" id="IPR000008">
    <property type="entry name" value="C2_dom"/>
</dbReference>
<organism evidence="3 4">
    <name type="scientific">Onchocerca flexuosa</name>
    <dbReference type="NCBI Taxonomy" id="387005"/>
    <lineage>
        <taxon>Eukaryota</taxon>
        <taxon>Metazoa</taxon>
        <taxon>Ecdysozoa</taxon>
        <taxon>Nematoda</taxon>
        <taxon>Chromadorea</taxon>
        <taxon>Rhabditida</taxon>
        <taxon>Spirurina</taxon>
        <taxon>Spiruromorpha</taxon>
        <taxon>Filarioidea</taxon>
        <taxon>Onchocercidae</taxon>
        <taxon>Onchocerca</taxon>
    </lineage>
</organism>
<evidence type="ECO:0000313" key="3">
    <source>
        <dbReference type="EMBL" id="OZC10026.1"/>
    </source>
</evidence>
<dbReference type="Proteomes" id="UP000242913">
    <property type="component" value="Unassembled WGS sequence"/>
</dbReference>
<dbReference type="GO" id="GO:0005886">
    <property type="term" value="C:plasma membrane"/>
    <property type="evidence" value="ECO:0007669"/>
    <property type="project" value="TreeGrafter"/>
</dbReference>
<dbReference type="InterPro" id="IPR035892">
    <property type="entry name" value="C2_domain_sf"/>
</dbReference>
<dbReference type="InterPro" id="IPR045052">
    <property type="entry name" value="Copine"/>
</dbReference>
<reference evidence="3 4" key="1">
    <citation type="submission" date="2015-12" db="EMBL/GenBank/DDBJ databases">
        <title>Draft genome of the nematode, Onchocerca flexuosa.</title>
        <authorList>
            <person name="Mitreva M."/>
        </authorList>
    </citation>
    <scope>NUCLEOTIDE SEQUENCE [LARGE SCALE GENOMIC DNA]</scope>
    <source>
        <strain evidence="3">Red Deer</strain>
    </source>
</reference>
<protein>
    <submittedName>
        <fullName evidence="3">Copine</fullName>
    </submittedName>
</protein>
<dbReference type="InterPro" id="IPR010734">
    <property type="entry name" value="Copine_C"/>
</dbReference>
<dbReference type="GO" id="GO:0071277">
    <property type="term" value="P:cellular response to calcium ion"/>
    <property type="evidence" value="ECO:0007669"/>
    <property type="project" value="TreeGrafter"/>
</dbReference>
<feature type="non-terminal residue" evidence="3">
    <location>
        <position position="373"/>
    </location>
</feature>
<feature type="domain" description="C2" evidence="1">
    <location>
        <begin position="130"/>
        <end position="184"/>
    </location>
</feature>
<feature type="domain" description="Copine C-terminal" evidence="2">
    <location>
        <begin position="291"/>
        <end position="373"/>
    </location>
</feature>
<name>A0A238BYL8_9BILA</name>
<keyword evidence="4" id="KW-1185">Reference proteome</keyword>
<dbReference type="GO" id="GO:0005544">
    <property type="term" value="F:calcium-dependent phospholipid binding"/>
    <property type="evidence" value="ECO:0007669"/>
    <property type="project" value="InterPro"/>
</dbReference>
<proteinExistence type="predicted"/>
<evidence type="ECO:0000313" key="4">
    <source>
        <dbReference type="Proteomes" id="UP000242913"/>
    </source>
</evidence>
<dbReference type="PANTHER" id="PTHR10857:SF101">
    <property type="entry name" value="COPINE FAMILY PROTEIN 5"/>
    <property type="match status" value="1"/>
</dbReference>
<dbReference type="PANTHER" id="PTHR10857">
    <property type="entry name" value="COPINE"/>
    <property type="match status" value="1"/>
</dbReference>
<gene>
    <name evidence="3" type="ORF">X798_02872</name>
</gene>
<dbReference type="OrthoDB" id="5855668at2759"/>
<dbReference type="EMBL" id="KZ269989">
    <property type="protein sequence ID" value="OZC10026.1"/>
    <property type="molecule type" value="Genomic_DNA"/>
</dbReference>
<dbReference type="SUPFAM" id="SSF49562">
    <property type="entry name" value="C2 domain (Calcium/lipid-binding domain, CaLB)"/>
    <property type="match status" value="1"/>
</dbReference>
<evidence type="ECO:0000259" key="1">
    <source>
        <dbReference type="Pfam" id="PF00168"/>
    </source>
</evidence>
<dbReference type="Pfam" id="PF00168">
    <property type="entry name" value="C2"/>
    <property type="match status" value="1"/>
</dbReference>
<accession>A0A238BYL8</accession>
<dbReference type="Gene3D" id="2.60.40.150">
    <property type="entry name" value="C2 domain"/>
    <property type="match status" value="1"/>
</dbReference>
<dbReference type="AlphaFoldDB" id="A0A238BYL8"/>
<evidence type="ECO:0000259" key="2">
    <source>
        <dbReference type="Pfam" id="PF07002"/>
    </source>
</evidence>
<dbReference type="Pfam" id="PF07002">
    <property type="entry name" value="Copine"/>
    <property type="match status" value="1"/>
</dbReference>